<keyword evidence="3" id="KW-0325">Glycoprotein</keyword>
<feature type="domain" description="Carboxylesterase type B" evidence="5">
    <location>
        <begin position="26"/>
        <end position="136"/>
    </location>
</feature>
<dbReference type="InterPro" id="IPR029058">
    <property type="entry name" value="AB_hydrolase_fold"/>
</dbReference>
<evidence type="ECO:0000313" key="7">
    <source>
        <dbReference type="Proteomes" id="UP000594454"/>
    </source>
</evidence>
<dbReference type="Gene3D" id="3.40.50.1820">
    <property type="entry name" value="alpha/beta hydrolase"/>
    <property type="match status" value="1"/>
</dbReference>
<organism evidence="6 7">
    <name type="scientific">Hermetia illucens</name>
    <name type="common">Black soldier fly</name>
    <dbReference type="NCBI Taxonomy" id="343691"/>
    <lineage>
        <taxon>Eukaryota</taxon>
        <taxon>Metazoa</taxon>
        <taxon>Ecdysozoa</taxon>
        <taxon>Arthropoda</taxon>
        <taxon>Hexapoda</taxon>
        <taxon>Insecta</taxon>
        <taxon>Pterygota</taxon>
        <taxon>Neoptera</taxon>
        <taxon>Endopterygota</taxon>
        <taxon>Diptera</taxon>
        <taxon>Brachycera</taxon>
        <taxon>Stratiomyomorpha</taxon>
        <taxon>Stratiomyidae</taxon>
        <taxon>Hermetiinae</taxon>
        <taxon>Hermetia</taxon>
    </lineage>
</organism>
<evidence type="ECO:0000259" key="5">
    <source>
        <dbReference type="Pfam" id="PF00135"/>
    </source>
</evidence>
<dbReference type="InParanoid" id="A0A7R8YL90"/>
<dbReference type="AlphaFoldDB" id="A0A7R8YL90"/>
<dbReference type="InterPro" id="IPR051093">
    <property type="entry name" value="Neuroligin/BSAL"/>
</dbReference>
<gene>
    <name evidence="6" type="ORF">HERILL_LOCUS618</name>
</gene>
<dbReference type="PANTHER" id="PTHR43903">
    <property type="entry name" value="NEUROLIGIN"/>
    <property type="match status" value="1"/>
</dbReference>
<comment type="similarity">
    <text evidence="1">Belongs to the type-B carboxylesterase/lipase family.</text>
</comment>
<keyword evidence="7" id="KW-1185">Reference proteome</keyword>
<feature type="chain" id="PRO_5031025145" description="Carboxylesterase type B domain-containing protein" evidence="4">
    <location>
        <begin position="22"/>
        <end position="147"/>
    </location>
</feature>
<proteinExistence type="inferred from homology"/>
<accession>A0A7R8YL90</accession>
<evidence type="ECO:0000256" key="1">
    <source>
        <dbReference type="ARBA" id="ARBA00005964"/>
    </source>
</evidence>
<dbReference type="SUPFAM" id="SSF53474">
    <property type="entry name" value="alpha/beta-Hydrolases"/>
    <property type="match status" value="1"/>
</dbReference>
<dbReference type="Proteomes" id="UP000594454">
    <property type="component" value="Chromosome 1"/>
</dbReference>
<protein>
    <recommendedName>
        <fullName evidence="5">Carboxylesterase type B domain-containing protein</fullName>
    </recommendedName>
</protein>
<evidence type="ECO:0000256" key="4">
    <source>
        <dbReference type="SAM" id="SignalP"/>
    </source>
</evidence>
<reference evidence="6 7" key="1">
    <citation type="submission" date="2020-11" db="EMBL/GenBank/DDBJ databases">
        <authorList>
            <person name="Wallbank WR R."/>
            <person name="Pardo Diaz C."/>
            <person name="Kozak K."/>
            <person name="Martin S."/>
            <person name="Jiggins C."/>
            <person name="Moest M."/>
            <person name="Warren A I."/>
            <person name="Generalovic N T."/>
            <person name="Byers J.R.P. K."/>
            <person name="Montejo-Kovacevich G."/>
            <person name="Yen C E."/>
        </authorList>
    </citation>
    <scope>NUCLEOTIDE SEQUENCE [LARGE SCALE GENOMIC DNA]</scope>
</reference>
<name>A0A7R8YL90_HERIL</name>
<sequence length="147" mass="17139">MCFLKIFVIFVTLPLVDVVSGRDAPPIVIPDQGTVMGMYMRMFRTQSILAYLGIPFAQPPINERRFFPPVVDVLPAWDGVRNATIFQADCWQNPLKPLKKHDELFNKLLKNIRNMNNDSRRYDEDCLYLNIFIPDGRFRSDLFKDII</sequence>
<dbReference type="Pfam" id="PF00135">
    <property type="entry name" value="COesterase"/>
    <property type="match status" value="1"/>
</dbReference>
<dbReference type="EMBL" id="LR899009">
    <property type="protein sequence ID" value="CAD7077253.1"/>
    <property type="molecule type" value="Genomic_DNA"/>
</dbReference>
<dbReference type="OrthoDB" id="408631at2759"/>
<dbReference type="InterPro" id="IPR002018">
    <property type="entry name" value="CarbesteraseB"/>
</dbReference>
<dbReference type="PROSITE" id="PS00941">
    <property type="entry name" value="CARBOXYLESTERASE_B_2"/>
    <property type="match status" value="1"/>
</dbReference>
<keyword evidence="2 4" id="KW-0732">Signal</keyword>
<dbReference type="InterPro" id="IPR019819">
    <property type="entry name" value="Carboxylesterase_B_CS"/>
</dbReference>
<feature type="signal peptide" evidence="4">
    <location>
        <begin position="1"/>
        <end position="21"/>
    </location>
</feature>
<evidence type="ECO:0000256" key="3">
    <source>
        <dbReference type="ARBA" id="ARBA00023180"/>
    </source>
</evidence>
<evidence type="ECO:0000313" key="6">
    <source>
        <dbReference type="EMBL" id="CAD7077253.1"/>
    </source>
</evidence>
<evidence type="ECO:0000256" key="2">
    <source>
        <dbReference type="ARBA" id="ARBA00022729"/>
    </source>
</evidence>